<evidence type="ECO:0000259" key="11">
    <source>
        <dbReference type="Pfam" id="PF20259"/>
    </source>
</evidence>
<dbReference type="FunFam" id="2.30.30.280:FF:000001">
    <property type="entry name" value="tRNA-specific 2-thiouridylase MnmA"/>
    <property type="match status" value="1"/>
</dbReference>
<feature type="domain" description="tRNA-specific 2-thiouridylase MnmA-like central" evidence="11">
    <location>
        <begin position="173"/>
        <end position="234"/>
    </location>
</feature>
<comment type="caution">
    <text evidence="12">The sequence shown here is derived from an EMBL/GenBank/DDBJ whole genome shotgun (WGS) entry which is preliminary data.</text>
</comment>
<dbReference type="SUPFAM" id="SSF52402">
    <property type="entry name" value="Adenine nucleotide alpha hydrolases-like"/>
    <property type="match status" value="1"/>
</dbReference>
<dbReference type="EMBL" id="JACHEX010000004">
    <property type="protein sequence ID" value="MBB6062990.1"/>
    <property type="molecule type" value="Genomic_DNA"/>
</dbReference>
<dbReference type="CDD" id="cd01998">
    <property type="entry name" value="MnmA_TRMU-like"/>
    <property type="match status" value="1"/>
</dbReference>
<evidence type="ECO:0000256" key="7">
    <source>
        <dbReference type="ARBA" id="ARBA00022884"/>
    </source>
</evidence>
<dbReference type="GO" id="GO:0002143">
    <property type="term" value="P:tRNA wobble position uridine thiolation"/>
    <property type="evidence" value="ECO:0007669"/>
    <property type="project" value="TreeGrafter"/>
</dbReference>
<keyword evidence="13" id="KW-1185">Reference proteome</keyword>
<evidence type="ECO:0000256" key="2">
    <source>
        <dbReference type="ARBA" id="ARBA00022555"/>
    </source>
</evidence>
<dbReference type="PANTHER" id="PTHR11933:SF5">
    <property type="entry name" value="MITOCHONDRIAL TRNA-SPECIFIC 2-THIOURIDYLASE 1"/>
    <property type="match status" value="1"/>
</dbReference>
<comment type="catalytic activity">
    <reaction evidence="9">
        <text>S-sulfanyl-L-cysteinyl-[protein] + uridine(34) in tRNA + AH2 + ATP = 2-thiouridine(34) in tRNA + L-cysteinyl-[protein] + A + AMP + diphosphate + H(+)</text>
        <dbReference type="Rhea" id="RHEA:47032"/>
        <dbReference type="Rhea" id="RHEA-COMP:10131"/>
        <dbReference type="Rhea" id="RHEA-COMP:11726"/>
        <dbReference type="Rhea" id="RHEA-COMP:11727"/>
        <dbReference type="Rhea" id="RHEA-COMP:11728"/>
        <dbReference type="ChEBI" id="CHEBI:13193"/>
        <dbReference type="ChEBI" id="CHEBI:15378"/>
        <dbReference type="ChEBI" id="CHEBI:17499"/>
        <dbReference type="ChEBI" id="CHEBI:29950"/>
        <dbReference type="ChEBI" id="CHEBI:30616"/>
        <dbReference type="ChEBI" id="CHEBI:33019"/>
        <dbReference type="ChEBI" id="CHEBI:61963"/>
        <dbReference type="ChEBI" id="CHEBI:65315"/>
        <dbReference type="ChEBI" id="CHEBI:87170"/>
        <dbReference type="ChEBI" id="CHEBI:456215"/>
        <dbReference type="EC" id="2.8.1.13"/>
    </reaction>
</comment>
<dbReference type="Pfam" id="PF20258">
    <property type="entry name" value="tRNA_Me_trans_C"/>
    <property type="match status" value="1"/>
</dbReference>
<evidence type="ECO:0000256" key="6">
    <source>
        <dbReference type="ARBA" id="ARBA00022840"/>
    </source>
</evidence>
<sequence length="321" mass="37114">MKTVFDEIYLTKKITHKVCCSPSDTYDAKKIAAKFGVDFKVVHLEDDFRETVINYFINEYKRGKTPNPCFFCNDWIKFGVLMEKMLEDGMDYVASGHYAIIRNGKLYKAKSYEKDQSYFLASIKKDKLEKIILPNGEYTKQQIREIAEKIGIHVHNKVDSQDLCFIPDGDISEFLREHNMEFKEGLIIDTEGNIIGTHKGLANYTIGQRKIGVATGRRLYVIKKDFKNNILIVGNKDSAFSTKFTVLKPNFLQNVSKDFEGYVKVRKKFKEVRCKVHFENERLYIETQEPIFAITPGQIAVIYDFDDSVIVSGIIEEEGWN</sequence>
<dbReference type="NCBIfam" id="NF001138">
    <property type="entry name" value="PRK00143.1"/>
    <property type="match status" value="1"/>
</dbReference>
<dbReference type="Gene3D" id="2.40.30.10">
    <property type="entry name" value="Translation factors"/>
    <property type="match status" value="1"/>
</dbReference>
<evidence type="ECO:0000256" key="1">
    <source>
        <dbReference type="ARBA" id="ARBA00011949"/>
    </source>
</evidence>
<dbReference type="AlphaFoldDB" id="A0A841GU35"/>
<keyword evidence="2" id="KW-0820">tRNA-binding</keyword>
<keyword evidence="5" id="KW-0547">Nucleotide-binding</keyword>
<dbReference type="InterPro" id="IPR014729">
    <property type="entry name" value="Rossmann-like_a/b/a_fold"/>
</dbReference>
<reference evidence="12 13" key="1">
    <citation type="submission" date="2020-08" db="EMBL/GenBank/DDBJ databases">
        <title>Genomic Encyclopedia of Type Strains, Phase IV (KMG-IV): sequencing the most valuable type-strain genomes for metagenomic binning, comparative biology and taxonomic classification.</title>
        <authorList>
            <person name="Goeker M."/>
        </authorList>
    </citation>
    <scope>NUCLEOTIDE SEQUENCE [LARGE SCALE GENOMIC DNA]</scope>
    <source>
        <strain evidence="12 13">DSM 13481</strain>
    </source>
</reference>
<dbReference type="InterPro" id="IPR046885">
    <property type="entry name" value="MnmA-like_C"/>
</dbReference>
<name>A0A841GU35_9BACT</name>
<dbReference type="Gene3D" id="2.30.30.280">
    <property type="entry name" value="Adenine nucleotide alpha hydrolases-like domains"/>
    <property type="match status" value="1"/>
</dbReference>
<protein>
    <recommendedName>
        <fullName evidence="1">tRNA-uridine 2-sulfurtransferase</fullName>
        <ecNumber evidence="1">2.8.1.13</ecNumber>
    </recommendedName>
</protein>
<dbReference type="InterPro" id="IPR023382">
    <property type="entry name" value="MnmA-like_central_sf"/>
</dbReference>
<evidence type="ECO:0000313" key="13">
    <source>
        <dbReference type="Proteomes" id="UP000555828"/>
    </source>
</evidence>
<keyword evidence="3 12" id="KW-0808">Transferase</keyword>
<dbReference type="GO" id="GO:0103016">
    <property type="term" value="F:tRNA-uridine 2-sulfurtransferase activity"/>
    <property type="evidence" value="ECO:0007669"/>
    <property type="project" value="UniProtKB-EC"/>
</dbReference>
<dbReference type="InterPro" id="IPR046884">
    <property type="entry name" value="MnmA-like_central"/>
</dbReference>
<dbReference type="Proteomes" id="UP000555828">
    <property type="component" value="Unassembled WGS sequence"/>
</dbReference>
<keyword evidence="6" id="KW-0067">ATP-binding</keyword>
<dbReference type="Pfam" id="PF03054">
    <property type="entry name" value="tRNA_Me_trans"/>
    <property type="match status" value="1"/>
</dbReference>
<accession>A0A841GU35</accession>
<evidence type="ECO:0000256" key="5">
    <source>
        <dbReference type="ARBA" id="ARBA00022741"/>
    </source>
</evidence>
<dbReference type="Gene3D" id="3.40.50.620">
    <property type="entry name" value="HUPs"/>
    <property type="match status" value="1"/>
</dbReference>
<evidence type="ECO:0000256" key="3">
    <source>
        <dbReference type="ARBA" id="ARBA00022679"/>
    </source>
</evidence>
<keyword evidence="8" id="KW-1015">Disulfide bond</keyword>
<dbReference type="PANTHER" id="PTHR11933">
    <property type="entry name" value="TRNA 5-METHYLAMINOMETHYL-2-THIOURIDYLATE -METHYLTRANSFERASE"/>
    <property type="match status" value="1"/>
</dbReference>
<dbReference type="GO" id="GO:0000049">
    <property type="term" value="F:tRNA binding"/>
    <property type="evidence" value="ECO:0007669"/>
    <property type="project" value="UniProtKB-KW"/>
</dbReference>
<organism evidence="12 13">
    <name type="scientific">Thermosipho japonicus</name>
    <dbReference type="NCBI Taxonomy" id="90323"/>
    <lineage>
        <taxon>Bacteria</taxon>
        <taxon>Thermotogati</taxon>
        <taxon>Thermotogota</taxon>
        <taxon>Thermotogae</taxon>
        <taxon>Thermotogales</taxon>
        <taxon>Fervidobacteriaceae</taxon>
        <taxon>Thermosipho</taxon>
    </lineage>
</organism>
<evidence type="ECO:0000256" key="8">
    <source>
        <dbReference type="ARBA" id="ARBA00023157"/>
    </source>
</evidence>
<gene>
    <name evidence="12" type="ORF">HNP65_001453</name>
</gene>
<proteinExistence type="predicted"/>
<evidence type="ECO:0000259" key="10">
    <source>
        <dbReference type="Pfam" id="PF20258"/>
    </source>
</evidence>
<dbReference type="EC" id="2.8.1.13" evidence="1"/>
<keyword evidence="7" id="KW-0694">RNA-binding</keyword>
<dbReference type="NCBIfam" id="TIGR00420">
    <property type="entry name" value="trmU"/>
    <property type="match status" value="1"/>
</dbReference>
<evidence type="ECO:0000256" key="4">
    <source>
        <dbReference type="ARBA" id="ARBA00022694"/>
    </source>
</evidence>
<dbReference type="InterPro" id="IPR004506">
    <property type="entry name" value="MnmA-like"/>
</dbReference>
<keyword evidence="4" id="KW-0819">tRNA processing</keyword>
<evidence type="ECO:0000256" key="9">
    <source>
        <dbReference type="ARBA" id="ARBA00051542"/>
    </source>
</evidence>
<feature type="domain" description="tRNA-specific 2-thiouridylase MnmA-like C-terminal" evidence="10">
    <location>
        <begin position="242"/>
        <end position="315"/>
    </location>
</feature>
<dbReference type="Pfam" id="PF20259">
    <property type="entry name" value="tRNA_Me_trans_M"/>
    <property type="match status" value="1"/>
</dbReference>
<dbReference type="GO" id="GO:0005524">
    <property type="term" value="F:ATP binding"/>
    <property type="evidence" value="ECO:0007669"/>
    <property type="project" value="UniProtKB-KW"/>
</dbReference>
<evidence type="ECO:0000313" key="12">
    <source>
        <dbReference type="EMBL" id="MBB6062990.1"/>
    </source>
</evidence>